<dbReference type="Gene3D" id="3.30.110.110">
    <property type="entry name" value="Mre11, capping domain"/>
    <property type="match status" value="1"/>
</dbReference>
<comment type="similarity">
    <text evidence="4 16">Belongs to the MRE11/RAD32 family.</text>
</comment>
<dbReference type="SMART" id="SM01347">
    <property type="entry name" value="Mre11_DNA_bind"/>
    <property type="match status" value="1"/>
</dbReference>
<comment type="cofactor">
    <cofactor evidence="1 16">
        <name>Mn(2+)</name>
        <dbReference type="ChEBI" id="CHEBI:29035"/>
    </cofactor>
</comment>
<keyword evidence="15 16" id="KW-0469">Meiosis</keyword>
<feature type="region of interest" description="Disordered" evidence="18">
    <location>
        <begin position="607"/>
        <end position="626"/>
    </location>
</feature>
<dbReference type="GO" id="GO:0007095">
    <property type="term" value="P:mitotic G2 DNA damage checkpoint signaling"/>
    <property type="evidence" value="ECO:0007669"/>
    <property type="project" value="TreeGrafter"/>
</dbReference>
<dbReference type="GO" id="GO:0000014">
    <property type="term" value="F:single-stranded DNA endodeoxyribonuclease activity"/>
    <property type="evidence" value="ECO:0007669"/>
    <property type="project" value="TreeGrafter"/>
</dbReference>
<sequence length="807" mass="89475">MHSARTELVPSSSDVIKILISTDNHLGYLEKDPVRGDDSFRVFEEVLQLATVNKVDMLLLGGDLFHDNKPSRSTILKTMRLLRQHCLSPDGEIHLAVRSDPAAVNYMDPCVAVSLPVFVIHGNHDDPTGGTGLEALSSLDLLAQAGLITYFGRAVSSKKVEVAPILLQKGQTALALYGLGNVRDEVLYDTWARQKRVKWLSPEQPANLQAERHLDVEGSDRDGDERSDHVPWFNLFVLHQNRLTRGSSRGISDTLLPPWLDYVVWGHEHDSIPDLTLSKPPIVQPGSTVATSLSAGEAKPKHAILLEVYKGKLKHRSVPLYTVRNLHFEDIVLSEQSGLSETDPEGLNKFLEDSINDVVERQETLFDHKVATFQGGTSKEVVHGVRYPPRSFYTDKLNSIVRQPLIRLRVEITGNWESPNPIRFGQAYVGRVASAADMLLFYRSKRGLRKKTRTFLQGNASAMVSEDEEDGPGNVPLSQTDDDGRDVIHIPKLVQYFLYHRQGGGSGLKFLELDKLTGAVDQFVNKMENQAIPDYVQSYMAVQLKKTLKEANNGGETLDESELLERFKKEANAAVTRTLVESQPQKVKDGKADATKGIDAGSEKCLAKDEVETGDGVKEKKEMHSTIQERLEDVHAVLAGHPTLLATLERTGRIASDDDGDSGKKTPSKRSARSTGRETSRVRGSARSKLTTSRRTATARKPPPREANPRRASRVDSMVIEDSDEEQIEAANKQIVLSESEEEYVPVPSTRKRRPRASASGSRSASRSRLEQAPTSQPRRSAFAMRARARRNTATIDLDEESGDDAM</sequence>
<evidence type="ECO:0000256" key="1">
    <source>
        <dbReference type="ARBA" id="ARBA00001936"/>
    </source>
</evidence>
<dbReference type="GO" id="GO:0006303">
    <property type="term" value="P:double-strand break repair via nonhomologous end joining"/>
    <property type="evidence" value="ECO:0007669"/>
    <property type="project" value="TreeGrafter"/>
</dbReference>
<dbReference type="GO" id="GO:0035861">
    <property type="term" value="C:site of double-strand break"/>
    <property type="evidence" value="ECO:0007669"/>
    <property type="project" value="TreeGrafter"/>
</dbReference>
<accession>R7QAV2</accession>
<dbReference type="InterPro" id="IPR029052">
    <property type="entry name" value="Metallo-depent_PP-like"/>
</dbReference>
<dbReference type="AlphaFoldDB" id="R7QAV2"/>
<dbReference type="InterPro" id="IPR004843">
    <property type="entry name" value="Calcineurin-like_PHP"/>
</dbReference>
<evidence type="ECO:0000256" key="4">
    <source>
        <dbReference type="ARBA" id="ARBA00009028"/>
    </source>
</evidence>
<comment type="subcellular location">
    <subcellularLocation>
        <location evidence="3">Chromosome</location>
    </subcellularLocation>
    <subcellularLocation>
        <location evidence="2 16">Nucleus</location>
    </subcellularLocation>
</comment>
<evidence type="ECO:0000313" key="20">
    <source>
        <dbReference type="EMBL" id="CDF35204.1"/>
    </source>
</evidence>
<evidence type="ECO:0000256" key="11">
    <source>
        <dbReference type="ARBA" id="ARBA00022839"/>
    </source>
</evidence>
<dbReference type="InterPro" id="IPR038487">
    <property type="entry name" value="Mre11_capping_dom"/>
</dbReference>
<dbReference type="STRING" id="2769.R7QAV2"/>
<evidence type="ECO:0000256" key="18">
    <source>
        <dbReference type="SAM" id="MobiDB-lite"/>
    </source>
</evidence>
<feature type="compositionally biased region" description="Low complexity" evidence="18">
    <location>
        <begin position="757"/>
        <end position="767"/>
    </location>
</feature>
<keyword evidence="21" id="KW-1185">Reference proteome</keyword>
<dbReference type="GO" id="GO:0030145">
    <property type="term" value="F:manganese ion binding"/>
    <property type="evidence" value="ECO:0007669"/>
    <property type="project" value="UniProtKB-UniRule"/>
</dbReference>
<keyword evidence="8 16" id="KW-0255">Endonuclease</keyword>
<name>R7QAV2_CHOCR</name>
<dbReference type="PANTHER" id="PTHR10139:SF1">
    <property type="entry name" value="DOUBLE-STRAND BREAK REPAIR PROTEIN MRE11"/>
    <property type="match status" value="1"/>
</dbReference>
<evidence type="ECO:0000256" key="14">
    <source>
        <dbReference type="ARBA" id="ARBA00023242"/>
    </source>
</evidence>
<evidence type="ECO:0000256" key="2">
    <source>
        <dbReference type="ARBA" id="ARBA00004123"/>
    </source>
</evidence>
<dbReference type="RefSeq" id="XP_005715023.1">
    <property type="nucleotide sequence ID" value="XM_005714966.1"/>
</dbReference>
<feature type="compositionally biased region" description="Acidic residues" evidence="18">
    <location>
        <begin position="797"/>
        <end position="807"/>
    </location>
</feature>
<dbReference type="InterPro" id="IPR041796">
    <property type="entry name" value="Mre11_N"/>
</dbReference>
<dbReference type="SUPFAM" id="SSF56300">
    <property type="entry name" value="Metallo-dependent phosphatases"/>
    <property type="match status" value="1"/>
</dbReference>
<dbReference type="GO" id="GO:0097552">
    <property type="term" value="P:mitochondrial double-strand break repair via homologous recombination"/>
    <property type="evidence" value="ECO:0007669"/>
    <property type="project" value="TreeGrafter"/>
</dbReference>
<feature type="compositionally biased region" description="Basic and acidic residues" evidence="18">
    <location>
        <begin position="650"/>
        <end position="664"/>
    </location>
</feature>
<feature type="active site" description="Proton donor" evidence="17">
    <location>
        <position position="124"/>
    </location>
</feature>
<evidence type="ECO:0000256" key="9">
    <source>
        <dbReference type="ARBA" id="ARBA00022763"/>
    </source>
</evidence>
<keyword evidence="13 16" id="KW-0464">Manganese</keyword>
<dbReference type="OrthoDB" id="30417at2759"/>
<dbReference type="Gramene" id="CDF35204">
    <property type="protein sequence ID" value="CDF35204"/>
    <property type="gene ID" value="CHC_T00003794001"/>
</dbReference>
<evidence type="ECO:0000259" key="19">
    <source>
        <dbReference type="SMART" id="SM01347"/>
    </source>
</evidence>
<keyword evidence="14 16" id="KW-0539">Nucleus</keyword>
<evidence type="ECO:0000256" key="10">
    <source>
        <dbReference type="ARBA" id="ARBA00022801"/>
    </source>
</evidence>
<keyword evidence="6 16" id="KW-0540">Nuclease</keyword>
<dbReference type="GeneID" id="17322749"/>
<keyword evidence="11 16" id="KW-0269">Exonuclease</keyword>
<evidence type="ECO:0000256" key="8">
    <source>
        <dbReference type="ARBA" id="ARBA00022759"/>
    </source>
</evidence>
<evidence type="ECO:0000256" key="6">
    <source>
        <dbReference type="ARBA" id="ARBA00022722"/>
    </source>
</evidence>
<evidence type="ECO:0000256" key="13">
    <source>
        <dbReference type="ARBA" id="ARBA00023211"/>
    </source>
</evidence>
<keyword evidence="7" id="KW-0479">Metal-binding</keyword>
<dbReference type="GO" id="GO:0000724">
    <property type="term" value="P:double-strand break repair via homologous recombination"/>
    <property type="evidence" value="ECO:0007669"/>
    <property type="project" value="TreeGrafter"/>
</dbReference>
<comment type="function">
    <text evidence="16">Core component of the MRN complex, which plays a central role in double-strand break (DSB) repair, DNA recombination, maintenance of telomere integrity and meiosis. The MRN complex is involved in the repair of DNA double-strand breaks (DSBs) via homologous recombination (HR), an error-free mechanism which primarily occurs during S and G2 phases. The complex (1) mediates the end resection of damaged DNA, which generates proper single-stranded DNA, a key initial steps in HR, and is (2) required for the recruitment of other repair factors and efficient activation of ATM and ATR upon DNA damage. Within the MRN complex, MRE11 possesses both single-strand endonuclease activity and double-strand-specific 3'-5' exonuclease activity. MRE11 first endonucleolytically cleaves the 5' strand at DNA DSB ends to prevent non-homologous end joining (NHEJ) and licence HR. It then generates a single-stranded DNA gap via 3' to 5' exonucleolytic degradation, which is required for single-strand invasion and recombination.</text>
</comment>
<keyword evidence="12 16" id="KW-0234">DNA repair</keyword>
<dbReference type="GO" id="GO:0042138">
    <property type="term" value="P:meiotic DNA double-strand break formation"/>
    <property type="evidence" value="ECO:0007669"/>
    <property type="project" value="TreeGrafter"/>
</dbReference>
<proteinExistence type="inferred from homology"/>
<feature type="compositionally biased region" description="Low complexity" evidence="18">
    <location>
        <begin position="685"/>
        <end position="700"/>
    </location>
</feature>
<feature type="domain" description="Mre11 DNA-binding" evidence="19">
    <location>
        <begin position="313"/>
        <end position="523"/>
    </location>
</feature>
<evidence type="ECO:0000256" key="12">
    <source>
        <dbReference type="ARBA" id="ARBA00023204"/>
    </source>
</evidence>
<dbReference type="PIRSF" id="PIRSF000882">
    <property type="entry name" value="DSB_repair_MRE11"/>
    <property type="match status" value="1"/>
</dbReference>
<evidence type="ECO:0000256" key="3">
    <source>
        <dbReference type="ARBA" id="ARBA00004286"/>
    </source>
</evidence>
<dbReference type="Pfam" id="PF00149">
    <property type="entry name" value="Metallophos"/>
    <property type="match status" value="1"/>
</dbReference>
<dbReference type="PhylomeDB" id="R7QAV2"/>
<evidence type="ECO:0000256" key="16">
    <source>
        <dbReference type="PIRNR" id="PIRNR000882"/>
    </source>
</evidence>
<gene>
    <name evidence="20" type="ORF">CHC_T00003794001</name>
</gene>
<keyword evidence="9 16" id="KW-0227">DNA damage</keyword>
<keyword evidence="5" id="KW-0158">Chromosome</keyword>
<evidence type="ECO:0000256" key="7">
    <source>
        <dbReference type="ARBA" id="ARBA00022723"/>
    </source>
</evidence>
<dbReference type="EMBL" id="HG001722">
    <property type="protein sequence ID" value="CDF35204.1"/>
    <property type="molecule type" value="Genomic_DNA"/>
</dbReference>
<dbReference type="PANTHER" id="PTHR10139">
    <property type="entry name" value="DOUBLE-STRAND BREAK REPAIR PROTEIN MRE11"/>
    <property type="match status" value="1"/>
</dbReference>
<organism evidence="20 21">
    <name type="scientific">Chondrus crispus</name>
    <name type="common">Carrageen Irish moss</name>
    <name type="synonym">Polymorpha crispa</name>
    <dbReference type="NCBI Taxonomy" id="2769"/>
    <lineage>
        <taxon>Eukaryota</taxon>
        <taxon>Rhodophyta</taxon>
        <taxon>Florideophyceae</taxon>
        <taxon>Rhodymeniophycidae</taxon>
        <taxon>Gigartinales</taxon>
        <taxon>Gigartinaceae</taxon>
        <taxon>Chondrus</taxon>
    </lineage>
</organism>
<dbReference type="Proteomes" id="UP000012073">
    <property type="component" value="Unassembled WGS sequence"/>
</dbReference>
<dbReference type="GO" id="GO:0030870">
    <property type="term" value="C:Mre11 complex"/>
    <property type="evidence" value="ECO:0007669"/>
    <property type="project" value="UniProtKB-UniRule"/>
</dbReference>
<evidence type="ECO:0000256" key="17">
    <source>
        <dbReference type="PIRSR" id="PIRSR000882-1"/>
    </source>
</evidence>
<evidence type="ECO:0000256" key="15">
    <source>
        <dbReference type="ARBA" id="ARBA00023254"/>
    </source>
</evidence>
<dbReference type="KEGG" id="ccp:CHC_T00003794001"/>
<keyword evidence="10 16" id="KW-0378">Hydrolase</keyword>
<dbReference type="GO" id="GO:0008296">
    <property type="term" value="F:3'-5'-DNA exonuclease activity"/>
    <property type="evidence" value="ECO:0007669"/>
    <property type="project" value="InterPro"/>
</dbReference>
<dbReference type="Gene3D" id="3.60.21.10">
    <property type="match status" value="1"/>
</dbReference>
<reference evidence="21" key="1">
    <citation type="journal article" date="2013" name="Proc. Natl. Acad. Sci. U.S.A.">
        <title>Genome structure and metabolic features in the red seaweed Chondrus crispus shed light on evolution of the Archaeplastida.</title>
        <authorList>
            <person name="Collen J."/>
            <person name="Porcel B."/>
            <person name="Carre W."/>
            <person name="Ball S.G."/>
            <person name="Chaparro C."/>
            <person name="Tonon T."/>
            <person name="Barbeyron T."/>
            <person name="Michel G."/>
            <person name="Noel B."/>
            <person name="Valentin K."/>
            <person name="Elias M."/>
            <person name="Artiguenave F."/>
            <person name="Arun A."/>
            <person name="Aury J.M."/>
            <person name="Barbosa-Neto J.F."/>
            <person name="Bothwell J.H."/>
            <person name="Bouget F.Y."/>
            <person name="Brillet L."/>
            <person name="Cabello-Hurtado F."/>
            <person name="Capella-Gutierrez S."/>
            <person name="Charrier B."/>
            <person name="Cladiere L."/>
            <person name="Cock J.M."/>
            <person name="Coelho S.M."/>
            <person name="Colleoni C."/>
            <person name="Czjzek M."/>
            <person name="Da Silva C."/>
            <person name="Delage L."/>
            <person name="Denoeud F."/>
            <person name="Deschamps P."/>
            <person name="Dittami S.M."/>
            <person name="Gabaldon T."/>
            <person name="Gachon C.M."/>
            <person name="Groisillier A."/>
            <person name="Herve C."/>
            <person name="Jabbari K."/>
            <person name="Katinka M."/>
            <person name="Kloareg B."/>
            <person name="Kowalczyk N."/>
            <person name="Labadie K."/>
            <person name="Leblanc C."/>
            <person name="Lopez P.J."/>
            <person name="McLachlan D.H."/>
            <person name="Meslet-Cladiere L."/>
            <person name="Moustafa A."/>
            <person name="Nehr Z."/>
            <person name="Nyvall Collen P."/>
            <person name="Panaud O."/>
            <person name="Partensky F."/>
            <person name="Poulain J."/>
            <person name="Rensing S.A."/>
            <person name="Rousvoal S."/>
            <person name="Samson G."/>
            <person name="Symeonidi A."/>
            <person name="Weissenbach J."/>
            <person name="Zambounis A."/>
            <person name="Wincker P."/>
            <person name="Boyen C."/>
        </authorList>
    </citation>
    <scope>NUCLEOTIDE SEQUENCE [LARGE SCALE GENOMIC DNA]</scope>
    <source>
        <strain evidence="21">cv. Stackhouse</strain>
    </source>
</reference>
<dbReference type="Pfam" id="PF04152">
    <property type="entry name" value="Mre11_DNA_bind"/>
    <property type="match status" value="1"/>
</dbReference>
<evidence type="ECO:0000256" key="5">
    <source>
        <dbReference type="ARBA" id="ARBA00022454"/>
    </source>
</evidence>
<dbReference type="InterPro" id="IPR003701">
    <property type="entry name" value="Mre11"/>
</dbReference>
<dbReference type="InterPro" id="IPR007281">
    <property type="entry name" value="Mre11_DNA-bd"/>
</dbReference>
<dbReference type="CDD" id="cd00840">
    <property type="entry name" value="MPP_Mre11_N"/>
    <property type="match status" value="1"/>
</dbReference>
<feature type="compositionally biased region" description="Acidic residues" evidence="18">
    <location>
        <begin position="719"/>
        <end position="728"/>
    </location>
</feature>
<dbReference type="GO" id="GO:0000723">
    <property type="term" value="P:telomere maintenance"/>
    <property type="evidence" value="ECO:0007669"/>
    <property type="project" value="TreeGrafter"/>
</dbReference>
<protein>
    <recommendedName>
        <fullName evidence="16">Double-strand break repair protein</fullName>
    </recommendedName>
</protein>
<evidence type="ECO:0000313" key="21">
    <source>
        <dbReference type="Proteomes" id="UP000012073"/>
    </source>
</evidence>
<feature type="region of interest" description="Disordered" evidence="18">
    <location>
        <begin position="649"/>
        <end position="807"/>
    </location>
</feature>